<dbReference type="RefSeq" id="WP_087883581.1">
    <property type="nucleotide sequence ID" value="NZ_CP021748.1"/>
</dbReference>
<keyword evidence="1" id="KW-0472">Membrane</keyword>
<keyword evidence="1" id="KW-1133">Transmembrane helix</keyword>
<evidence type="ECO:0000313" key="3">
    <source>
        <dbReference type="Proteomes" id="UP000195880"/>
    </source>
</evidence>
<organism evidence="2 3">
    <name type="scientific">Streptomyces alboflavus</name>
    <dbReference type="NCBI Taxonomy" id="67267"/>
    <lineage>
        <taxon>Bacteria</taxon>
        <taxon>Bacillati</taxon>
        <taxon>Actinomycetota</taxon>
        <taxon>Actinomycetes</taxon>
        <taxon>Kitasatosporales</taxon>
        <taxon>Streptomycetaceae</taxon>
        <taxon>Streptomyces</taxon>
    </lineage>
</organism>
<sequence length="252" mass="27663">MSSTNTAGTASAYWDDLGARLRELGLPAGHVRTTVADLAAHLAESGGTVEEEFGPVEEFARELVPGSMGEDPLPAAEGDSRVEVWRWTADTFVDEELLGRFGDEGWEVRRVDGLGRFVCHRDLDRPQRWEYRRELVTRGREGLDERLAPEGWEACGDWVIYAWFKRPRAASLGPAAELSTVPSAPSRRHFLSRRFYALLGLLATALAASGVTVALRDGDAASGLGYVTGLLAGAAVPVAGFLAWRRWRNRRP</sequence>
<dbReference type="AlphaFoldDB" id="A0A1Z1W868"/>
<dbReference type="STRING" id="67267.GCA_000716675_07042"/>
<feature type="transmembrane region" description="Helical" evidence="1">
    <location>
        <begin position="221"/>
        <end position="244"/>
    </location>
</feature>
<dbReference type="KEGG" id="salf:SMD44_02030"/>
<accession>A0A1Z1W868</accession>
<evidence type="ECO:0000256" key="1">
    <source>
        <dbReference type="SAM" id="Phobius"/>
    </source>
</evidence>
<evidence type="ECO:0008006" key="4">
    <source>
        <dbReference type="Google" id="ProtNLM"/>
    </source>
</evidence>
<feature type="transmembrane region" description="Helical" evidence="1">
    <location>
        <begin position="195"/>
        <end position="215"/>
    </location>
</feature>
<keyword evidence="1" id="KW-0812">Transmembrane</keyword>
<evidence type="ECO:0000313" key="2">
    <source>
        <dbReference type="EMBL" id="ARX82617.1"/>
    </source>
</evidence>
<dbReference type="EMBL" id="CP021748">
    <property type="protein sequence ID" value="ARX82617.1"/>
    <property type="molecule type" value="Genomic_DNA"/>
</dbReference>
<keyword evidence="3" id="KW-1185">Reference proteome</keyword>
<dbReference type="OrthoDB" id="4337585at2"/>
<reference evidence="2 3" key="1">
    <citation type="submission" date="2017-05" db="EMBL/GenBank/DDBJ databases">
        <title>Streptomyces alboflavus Genome sequencing and assembly.</title>
        <authorList>
            <person name="Wang Y."/>
            <person name="Du B."/>
            <person name="Ding Y."/>
            <person name="Liu H."/>
            <person name="Hou Q."/>
            <person name="Liu K."/>
            <person name="Wang C."/>
            <person name="Yao L."/>
        </authorList>
    </citation>
    <scope>NUCLEOTIDE SEQUENCE [LARGE SCALE GENOMIC DNA]</scope>
    <source>
        <strain evidence="2 3">MDJK44</strain>
    </source>
</reference>
<gene>
    <name evidence="2" type="ORF">SMD44_02030</name>
</gene>
<proteinExistence type="predicted"/>
<dbReference type="Proteomes" id="UP000195880">
    <property type="component" value="Chromosome"/>
</dbReference>
<dbReference type="eggNOG" id="ENOG5033GBR">
    <property type="taxonomic scope" value="Bacteria"/>
</dbReference>
<name>A0A1Z1W868_9ACTN</name>
<protein>
    <recommendedName>
        <fullName evidence="4">DUF2812 domain-containing protein</fullName>
    </recommendedName>
</protein>